<sequence length="210" mass="23269">MSSRKFLVHILILTLFLLAGTAHAEVAVNPLLLELRASTFTDRGDALELVLPPGTFKSERKETGQQVFSCESFQGTYKDHALTLRVTHIPFANPTGTAQYDPTSPKQLKKSVARYTKEHTRPTGTQTTRDETLTIDSRLARRLTQVRTEGDASQTIYDTLIILTDRGEWNIEAVYTSAPSEKELGESIDTILTSASPGRVSIFSTPRTSK</sequence>
<evidence type="ECO:0000256" key="1">
    <source>
        <dbReference type="SAM" id="SignalP"/>
    </source>
</evidence>
<keyword evidence="1" id="KW-0732">Signal</keyword>
<feature type="chain" id="PRO_5046255285" evidence="1">
    <location>
        <begin position="25"/>
        <end position="210"/>
    </location>
</feature>
<dbReference type="EMBL" id="ADGH01000012">
    <property type="protein sequence ID" value="EHG24463.1"/>
    <property type="molecule type" value="Genomic_DNA"/>
</dbReference>
<protein>
    <submittedName>
        <fullName evidence="2">Uncharacterized protein</fullName>
    </submittedName>
</protein>
<accession>A0ABN0DP58</accession>
<keyword evidence="3" id="KW-1185">Reference proteome</keyword>
<feature type="signal peptide" evidence="1">
    <location>
        <begin position="1"/>
        <end position="24"/>
    </location>
</feature>
<comment type="caution">
    <text evidence="2">The sequence shown here is derived from an EMBL/GenBank/DDBJ whole genome shotgun (WGS) entry which is preliminary data.</text>
</comment>
<evidence type="ECO:0000313" key="2">
    <source>
        <dbReference type="EMBL" id="EHG24463.1"/>
    </source>
</evidence>
<organism evidence="2 3">
    <name type="scientific">Selenomonas noxia F0398</name>
    <dbReference type="NCBI Taxonomy" id="702437"/>
    <lineage>
        <taxon>Bacteria</taxon>
        <taxon>Bacillati</taxon>
        <taxon>Bacillota</taxon>
        <taxon>Negativicutes</taxon>
        <taxon>Selenomonadales</taxon>
        <taxon>Selenomonadaceae</taxon>
        <taxon>Selenomonas</taxon>
    </lineage>
</organism>
<name>A0ABN0DP58_9FIRM</name>
<dbReference type="RefSeq" id="WP_006696571.1">
    <property type="nucleotide sequence ID" value="NZ_JH376859.1"/>
</dbReference>
<proteinExistence type="predicted"/>
<evidence type="ECO:0000313" key="3">
    <source>
        <dbReference type="Proteomes" id="UP000003175"/>
    </source>
</evidence>
<dbReference type="Proteomes" id="UP000003175">
    <property type="component" value="Unassembled WGS sequence"/>
</dbReference>
<gene>
    <name evidence="2" type="ORF">HMPREF9432_01313</name>
</gene>
<reference evidence="2 3" key="1">
    <citation type="submission" date="2011-08" db="EMBL/GenBank/DDBJ databases">
        <title>The Genome Sequence of Selenomonas noxia F0398.</title>
        <authorList>
            <consortium name="The Broad Institute Genome Sequencing Platform"/>
            <person name="Earl A."/>
            <person name="Ward D."/>
            <person name="Feldgarden M."/>
            <person name="Gevers D."/>
            <person name="Izard J."/>
            <person name="Ganesan A."/>
            <person name="Blanton J.M."/>
            <person name="Baranova O.V."/>
            <person name="Tanner A.C."/>
            <person name="Dewhirst F.E."/>
            <person name="Young S.K."/>
            <person name="Zeng Q."/>
            <person name="Gargeya S."/>
            <person name="Fitzgerald M."/>
            <person name="Haas B."/>
            <person name="Abouelleil A."/>
            <person name="Alvarado L."/>
            <person name="Arachchi H.M."/>
            <person name="Berlin A."/>
            <person name="Brown A."/>
            <person name="Chapman S.B."/>
            <person name="Chen Z."/>
            <person name="Dunbar C."/>
            <person name="Freedman E."/>
            <person name="Gearin G."/>
            <person name="Gellesch M."/>
            <person name="Goldberg J."/>
            <person name="Griggs A."/>
            <person name="Gujja S."/>
            <person name="Heiman D."/>
            <person name="Howarth C."/>
            <person name="Larson L."/>
            <person name="Lui A."/>
            <person name="MacDonald P.J.P."/>
            <person name="Montmayeur A."/>
            <person name="Murphy C."/>
            <person name="Neiman D."/>
            <person name="Pearson M."/>
            <person name="Priest M."/>
            <person name="Roberts A."/>
            <person name="Saif S."/>
            <person name="Shea T."/>
            <person name="Shenoy N."/>
            <person name="Sisk P."/>
            <person name="Stolte C."/>
            <person name="Sykes S."/>
            <person name="Wortman J."/>
            <person name="Nusbaum C."/>
            <person name="Birren B."/>
        </authorList>
    </citation>
    <scope>NUCLEOTIDE SEQUENCE [LARGE SCALE GENOMIC DNA]</scope>
    <source>
        <strain evidence="2 3">F0398</strain>
    </source>
</reference>